<protein>
    <submittedName>
        <fullName evidence="2">Uncharacterized protein</fullName>
    </submittedName>
</protein>
<dbReference type="EMBL" id="VAUV01000017">
    <property type="protein sequence ID" value="TLD68950.1"/>
    <property type="molecule type" value="Genomic_DNA"/>
</dbReference>
<dbReference type="RefSeq" id="WP_138088079.1">
    <property type="nucleotide sequence ID" value="NZ_VAUV01000017.1"/>
</dbReference>
<organism evidence="2 3">
    <name type="scientific">Phragmitibacter flavus</name>
    <dbReference type="NCBI Taxonomy" id="2576071"/>
    <lineage>
        <taxon>Bacteria</taxon>
        <taxon>Pseudomonadati</taxon>
        <taxon>Verrucomicrobiota</taxon>
        <taxon>Verrucomicrobiia</taxon>
        <taxon>Verrucomicrobiales</taxon>
        <taxon>Verrucomicrobiaceae</taxon>
        <taxon>Phragmitibacter</taxon>
    </lineage>
</organism>
<evidence type="ECO:0000256" key="1">
    <source>
        <dbReference type="SAM" id="SignalP"/>
    </source>
</evidence>
<evidence type="ECO:0000313" key="3">
    <source>
        <dbReference type="Proteomes" id="UP000306196"/>
    </source>
</evidence>
<evidence type="ECO:0000313" key="2">
    <source>
        <dbReference type="EMBL" id="TLD68950.1"/>
    </source>
</evidence>
<proteinExistence type="predicted"/>
<sequence length="187" mass="19966">MLDTTTNPMKAAFLAILSLALTLIPQQISAQVPSTTPPASGEQESNPAFWQAKFNNGGHYLAKIGNISSASRHEYIANAAARVVEVTIAASGAVVARFYYLEPVGKDSSIAPVVNTINKVQSLAQKTANNISPGAADIKVVKDYPNTTHAHTVEYALQSEAALDSLFQSLLKAIDLNRGRTWLETGK</sequence>
<keyword evidence="3" id="KW-1185">Reference proteome</keyword>
<feature type="signal peptide" evidence="1">
    <location>
        <begin position="1"/>
        <end position="30"/>
    </location>
</feature>
<dbReference type="Proteomes" id="UP000306196">
    <property type="component" value="Unassembled WGS sequence"/>
</dbReference>
<name>A0A5R8K9H7_9BACT</name>
<dbReference type="AlphaFoldDB" id="A0A5R8K9H7"/>
<feature type="chain" id="PRO_5024312106" evidence="1">
    <location>
        <begin position="31"/>
        <end position="187"/>
    </location>
</feature>
<accession>A0A5R8K9H7</accession>
<keyword evidence="1" id="KW-0732">Signal</keyword>
<gene>
    <name evidence="2" type="ORF">FEM03_20020</name>
</gene>
<reference evidence="2 3" key="1">
    <citation type="submission" date="2019-05" db="EMBL/GenBank/DDBJ databases">
        <title>Verrucobacter flavum gen. nov., sp. nov. a new member of the family Verrucomicrobiaceae.</title>
        <authorList>
            <person name="Szuroczki S."/>
            <person name="Abbaszade G."/>
            <person name="Szabo A."/>
            <person name="Felfoldi T."/>
            <person name="Schumann P."/>
            <person name="Boka K."/>
            <person name="Keki Z."/>
            <person name="Toumi M."/>
            <person name="Toth E."/>
        </authorList>
    </citation>
    <scope>NUCLEOTIDE SEQUENCE [LARGE SCALE GENOMIC DNA]</scope>
    <source>
        <strain evidence="2 3">MG-N-17</strain>
    </source>
</reference>
<comment type="caution">
    <text evidence="2">The sequence shown here is derived from an EMBL/GenBank/DDBJ whole genome shotgun (WGS) entry which is preliminary data.</text>
</comment>
<dbReference type="OrthoDB" id="196581at2"/>